<evidence type="ECO:0000256" key="1">
    <source>
        <dbReference type="ARBA" id="ARBA00023002"/>
    </source>
</evidence>
<name>A0A8X7XMY8_POLSE</name>
<evidence type="ECO:0000256" key="2">
    <source>
        <dbReference type="ARBA" id="ARBA00039785"/>
    </source>
</evidence>
<dbReference type="GO" id="GO:0032981">
    <property type="term" value="P:mitochondrial respiratory chain complex I assembly"/>
    <property type="evidence" value="ECO:0007669"/>
    <property type="project" value="TreeGrafter"/>
</dbReference>
<dbReference type="PANTHER" id="PTHR13847">
    <property type="entry name" value="SARCOSINE DEHYDROGENASE-RELATED"/>
    <property type="match status" value="1"/>
</dbReference>
<feature type="non-terminal residue" evidence="5">
    <location>
        <position position="575"/>
    </location>
</feature>
<feature type="domain" description="FAD dependent oxidoreductase" evidence="4">
    <location>
        <begin position="302"/>
        <end position="544"/>
    </location>
</feature>
<dbReference type="InterPro" id="IPR036188">
    <property type="entry name" value="FAD/NAD-bd_sf"/>
</dbReference>
<dbReference type="Proteomes" id="UP000886611">
    <property type="component" value="Unassembled WGS sequence"/>
</dbReference>
<dbReference type="Gene3D" id="3.50.50.60">
    <property type="entry name" value="FAD/NAD(P)-binding domain"/>
    <property type="match status" value="2"/>
</dbReference>
<comment type="function">
    <text evidence="3">Required for the assembly of the mitochondrial membrane respiratory chain NADH dehydrogenase (Complex I). Involved in mid-late stages of complex I assembly.</text>
</comment>
<feature type="non-terminal residue" evidence="5">
    <location>
        <position position="1"/>
    </location>
</feature>
<protein>
    <recommendedName>
        <fullName evidence="2">FAD-dependent oxidoreductase domain-containing protein 1</fullName>
    </recommendedName>
</protein>
<dbReference type="GO" id="GO:0016491">
    <property type="term" value="F:oxidoreductase activity"/>
    <property type="evidence" value="ECO:0007669"/>
    <property type="project" value="UniProtKB-KW"/>
</dbReference>
<dbReference type="PANTHER" id="PTHR13847:SF287">
    <property type="entry name" value="FAD-DEPENDENT OXIDOREDUCTASE DOMAIN-CONTAINING PROTEIN 1"/>
    <property type="match status" value="1"/>
</dbReference>
<dbReference type="GO" id="GO:0005739">
    <property type="term" value="C:mitochondrion"/>
    <property type="evidence" value="ECO:0007669"/>
    <property type="project" value="GOC"/>
</dbReference>
<evidence type="ECO:0000259" key="4">
    <source>
        <dbReference type="Pfam" id="PF01266"/>
    </source>
</evidence>
<sequence>MAAWRRIAFRLLTARLFRCKPVSLGRCAREFTSSKALRKGNDFFKDLESEMKKFHEKFVTALPGSDWTPIHMNTNLPPERADIVIVGGGIMGWAIAYWLKKKERIRDGVRVVVVERDPTYTQASTVLSVGGIRQQFSMPENIHMSLFSCYFLRNINEYLSVMNEDPIDVQFNHAGYLFLASENGAQVMEENYHIQRYLECHTPLSSDLVTLHALSQSFTDFIGRVIRDMNVTAEVSKPLDKVDIPSSDRHTAYGYAQEVIKGLEQQKEGKILCPKKRSERSGIFIDEQILVSLPYQFYQCLENEGWFDPWILLNAFRKKAISMGVYQCFGDVTGFKTSSRQMVTASGEKVDFKRIHHVIVQMPNSAEYQPVECALVVNAAGAWSGNVAQMAGIGEDSKDNILSMPVPVEPRKRYVYVFHSPEGPGLDMPMLIDNSGAYARREGLGGNYLGGQSPTEDGEPEVSNLDVNYDFFTENVWPNLANRIPSFQNLKVKSAWAGYYDYNTFDQNAILGIHPLVNNLYFATGFSGHGIQQAPAVGRAIAELILDGDFQTLDLTNLGFKRLFIGEKMLERNIV</sequence>
<dbReference type="FunFam" id="3.30.9.10:FF:000026">
    <property type="entry name" value="FAD-dependent oxidoreductase domain-containing protein 1"/>
    <property type="match status" value="1"/>
</dbReference>
<dbReference type="Pfam" id="PF01266">
    <property type="entry name" value="DAO"/>
    <property type="match status" value="2"/>
</dbReference>
<feature type="domain" description="FAD dependent oxidoreductase" evidence="4">
    <location>
        <begin position="82"/>
        <end position="194"/>
    </location>
</feature>
<evidence type="ECO:0000256" key="3">
    <source>
        <dbReference type="ARBA" id="ARBA00046185"/>
    </source>
</evidence>
<evidence type="ECO:0000313" key="6">
    <source>
        <dbReference type="Proteomes" id="UP000886611"/>
    </source>
</evidence>
<gene>
    <name evidence="5" type="primary">Foxred1</name>
    <name evidence="5" type="ORF">GTO96_0023122</name>
</gene>
<accession>A0A8X7XMY8</accession>
<dbReference type="EMBL" id="JAATIS010000147">
    <property type="protein sequence ID" value="KAG2470020.1"/>
    <property type="molecule type" value="Genomic_DNA"/>
</dbReference>
<comment type="caution">
    <text evidence="5">The sequence shown here is derived from an EMBL/GenBank/DDBJ whole genome shotgun (WGS) entry which is preliminary data.</text>
</comment>
<dbReference type="AlphaFoldDB" id="A0A8X7XMY8"/>
<keyword evidence="1" id="KW-0560">Oxidoreductase</keyword>
<organism evidence="5 6">
    <name type="scientific">Polypterus senegalus</name>
    <name type="common">Senegal bichir</name>
    <dbReference type="NCBI Taxonomy" id="55291"/>
    <lineage>
        <taxon>Eukaryota</taxon>
        <taxon>Metazoa</taxon>
        <taxon>Chordata</taxon>
        <taxon>Craniata</taxon>
        <taxon>Vertebrata</taxon>
        <taxon>Euteleostomi</taxon>
        <taxon>Actinopterygii</taxon>
        <taxon>Polypteriformes</taxon>
        <taxon>Polypteridae</taxon>
        <taxon>Polypterus</taxon>
    </lineage>
</organism>
<keyword evidence="6" id="KW-1185">Reference proteome</keyword>
<dbReference type="SUPFAM" id="SSF51905">
    <property type="entry name" value="FAD/NAD(P)-binding domain"/>
    <property type="match status" value="1"/>
</dbReference>
<reference evidence="5 6" key="1">
    <citation type="journal article" date="2021" name="Cell">
        <title>Tracing the genetic footprints of vertebrate landing in non-teleost ray-finned fishes.</title>
        <authorList>
            <person name="Bi X."/>
            <person name="Wang K."/>
            <person name="Yang L."/>
            <person name="Pan H."/>
            <person name="Jiang H."/>
            <person name="Wei Q."/>
            <person name="Fang M."/>
            <person name="Yu H."/>
            <person name="Zhu C."/>
            <person name="Cai Y."/>
            <person name="He Y."/>
            <person name="Gan X."/>
            <person name="Zeng H."/>
            <person name="Yu D."/>
            <person name="Zhu Y."/>
            <person name="Jiang H."/>
            <person name="Qiu Q."/>
            <person name="Yang H."/>
            <person name="Zhang Y.E."/>
            <person name="Wang W."/>
            <person name="Zhu M."/>
            <person name="He S."/>
            <person name="Zhang G."/>
        </authorList>
    </citation>
    <scope>NUCLEOTIDE SEQUENCE [LARGE SCALE GENOMIC DNA]</scope>
    <source>
        <strain evidence="5">Bchr_013</strain>
    </source>
</reference>
<dbReference type="Gene3D" id="3.30.9.10">
    <property type="entry name" value="D-Amino Acid Oxidase, subunit A, domain 2"/>
    <property type="match status" value="1"/>
</dbReference>
<evidence type="ECO:0000313" key="5">
    <source>
        <dbReference type="EMBL" id="KAG2470020.1"/>
    </source>
</evidence>
<proteinExistence type="predicted"/>
<dbReference type="InterPro" id="IPR006076">
    <property type="entry name" value="FAD-dep_OxRdtase"/>
</dbReference>